<dbReference type="RefSeq" id="WP_107683929.1">
    <property type="nucleotide sequence ID" value="NZ_PZKL01000037.1"/>
</dbReference>
<dbReference type="InterPro" id="IPR008593">
    <property type="entry name" value="Dam_MeTrfase"/>
</dbReference>
<organism evidence="1 2">
    <name type="scientific">Aeromonas veronii</name>
    <dbReference type="NCBI Taxonomy" id="654"/>
    <lineage>
        <taxon>Bacteria</taxon>
        <taxon>Pseudomonadati</taxon>
        <taxon>Pseudomonadota</taxon>
        <taxon>Gammaproteobacteria</taxon>
        <taxon>Aeromonadales</taxon>
        <taxon>Aeromonadaceae</taxon>
        <taxon>Aeromonas</taxon>
    </lineage>
</organism>
<evidence type="ECO:0008006" key="3">
    <source>
        <dbReference type="Google" id="ProtNLM"/>
    </source>
</evidence>
<dbReference type="AlphaFoldDB" id="A0A2T4MZU2"/>
<sequence length="189" mass="21670">MSNNNNFIKNIHSSESNEWYTPVIFTEAARAVMGEIDLDPASSEEANEAVRAGKIFTIEDDGFTKEWFGRVWLNSPYGFFEGQRGVSCAGMWAKSLRDRFLSGEVEEALMLVNANVGDKWWMALMREFPVCLVNKRIAFRRPSASKKKSQPSKGNSVFYFGNNFEKFRQVFEDEYNLGIVVDYKNSKNK</sequence>
<comment type="caution">
    <text evidence="1">The sequence shown here is derived from an EMBL/GenBank/DDBJ whole genome shotgun (WGS) entry which is preliminary data.</text>
</comment>
<evidence type="ECO:0000313" key="1">
    <source>
        <dbReference type="EMBL" id="PTH80046.1"/>
    </source>
</evidence>
<dbReference type="Pfam" id="PF05869">
    <property type="entry name" value="Dam"/>
    <property type="match status" value="1"/>
</dbReference>
<dbReference type="EMBL" id="PZKL01000037">
    <property type="protein sequence ID" value="PTH80046.1"/>
    <property type="molecule type" value="Genomic_DNA"/>
</dbReference>
<proteinExistence type="predicted"/>
<accession>A0A2T4MZU2</accession>
<dbReference type="GO" id="GO:0003677">
    <property type="term" value="F:DNA binding"/>
    <property type="evidence" value="ECO:0007669"/>
    <property type="project" value="InterPro"/>
</dbReference>
<evidence type="ECO:0000313" key="2">
    <source>
        <dbReference type="Proteomes" id="UP000241986"/>
    </source>
</evidence>
<protein>
    <recommendedName>
        <fullName evidence="3">Adenine methyltransferase</fullName>
    </recommendedName>
</protein>
<name>A0A2T4MZU2_AERVE</name>
<dbReference type="GO" id="GO:0009307">
    <property type="term" value="P:DNA restriction-modification system"/>
    <property type="evidence" value="ECO:0007669"/>
    <property type="project" value="InterPro"/>
</dbReference>
<dbReference type="Proteomes" id="UP000241986">
    <property type="component" value="Unassembled WGS sequence"/>
</dbReference>
<gene>
    <name evidence="1" type="ORF">DAA48_15900</name>
</gene>
<reference evidence="1 2" key="1">
    <citation type="submission" date="2018-03" db="EMBL/GenBank/DDBJ databases">
        <title>Aeromonas veronii whole genome sequencing and analysis.</title>
        <authorList>
            <person name="Xie H."/>
            <person name="Liu T."/>
            <person name="Wang K."/>
        </authorList>
    </citation>
    <scope>NUCLEOTIDE SEQUENCE [LARGE SCALE GENOMIC DNA]</scope>
    <source>
        <strain evidence="1 2">XH.VA.1</strain>
    </source>
</reference>
<dbReference type="GO" id="GO:0009007">
    <property type="term" value="F:site-specific DNA-methyltransferase (adenine-specific) activity"/>
    <property type="evidence" value="ECO:0007669"/>
    <property type="project" value="InterPro"/>
</dbReference>